<evidence type="ECO:0000313" key="4">
    <source>
        <dbReference type="EMBL" id="CAL4779198.1"/>
    </source>
</evidence>
<evidence type="ECO:0000256" key="2">
    <source>
        <dbReference type="SAM" id="SignalP"/>
    </source>
</evidence>
<keyword evidence="1" id="KW-0812">Transmembrane</keyword>
<feature type="signal peptide" evidence="2">
    <location>
        <begin position="1"/>
        <end position="21"/>
    </location>
</feature>
<evidence type="ECO:0000313" key="3">
    <source>
        <dbReference type="EMBL" id="CAI3991886.1"/>
    </source>
</evidence>
<dbReference type="EMBL" id="CAMXCT010001646">
    <property type="protein sequence ID" value="CAI3991886.1"/>
    <property type="molecule type" value="Genomic_DNA"/>
</dbReference>
<feature type="chain" id="PRO_5043270599" evidence="2">
    <location>
        <begin position="22"/>
        <end position="122"/>
    </location>
</feature>
<protein>
    <submittedName>
        <fullName evidence="3">Uncharacterized protein</fullName>
    </submittedName>
</protein>
<dbReference type="AlphaFoldDB" id="A0A9P1CKH5"/>
<sequence>MARPGRLILLAAALLSGISWCFLSSPEKLPKAKSGIDFNPAVAASAALPALTMLAEDAEAKYGDNRKWSAVLVPLTTLVFPMVGFGSFVLYSFQEDAFWRLVPGTKRAKEAQGPWRPSTSGE</sequence>
<keyword evidence="1" id="KW-1133">Transmembrane helix</keyword>
<comment type="caution">
    <text evidence="3">The sequence shown here is derived from an EMBL/GenBank/DDBJ whole genome shotgun (WGS) entry which is preliminary data.</text>
</comment>
<keyword evidence="1" id="KW-0472">Membrane</keyword>
<dbReference type="EMBL" id="CAMXCT020001646">
    <property type="protein sequence ID" value="CAL1145261.1"/>
    <property type="molecule type" value="Genomic_DNA"/>
</dbReference>
<keyword evidence="5" id="KW-1185">Reference proteome</keyword>
<name>A0A9P1CKH5_9DINO</name>
<accession>A0A9P1CKH5</accession>
<organism evidence="3">
    <name type="scientific">Cladocopium goreaui</name>
    <dbReference type="NCBI Taxonomy" id="2562237"/>
    <lineage>
        <taxon>Eukaryota</taxon>
        <taxon>Sar</taxon>
        <taxon>Alveolata</taxon>
        <taxon>Dinophyceae</taxon>
        <taxon>Suessiales</taxon>
        <taxon>Symbiodiniaceae</taxon>
        <taxon>Cladocopium</taxon>
    </lineage>
</organism>
<keyword evidence="2" id="KW-0732">Signal</keyword>
<reference evidence="3" key="1">
    <citation type="submission" date="2022-10" db="EMBL/GenBank/DDBJ databases">
        <authorList>
            <person name="Chen Y."/>
            <person name="Dougan E. K."/>
            <person name="Chan C."/>
            <person name="Rhodes N."/>
            <person name="Thang M."/>
        </authorList>
    </citation>
    <scope>NUCLEOTIDE SEQUENCE</scope>
</reference>
<evidence type="ECO:0000256" key="1">
    <source>
        <dbReference type="SAM" id="Phobius"/>
    </source>
</evidence>
<gene>
    <name evidence="3" type="ORF">C1SCF055_LOCUS18753</name>
</gene>
<dbReference type="Proteomes" id="UP001152797">
    <property type="component" value="Unassembled WGS sequence"/>
</dbReference>
<proteinExistence type="predicted"/>
<feature type="transmembrane region" description="Helical" evidence="1">
    <location>
        <begin position="70"/>
        <end position="93"/>
    </location>
</feature>
<reference evidence="4 5" key="2">
    <citation type="submission" date="2024-05" db="EMBL/GenBank/DDBJ databases">
        <authorList>
            <person name="Chen Y."/>
            <person name="Shah S."/>
            <person name="Dougan E. K."/>
            <person name="Thang M."/>
            <person name="Chan C."/>
        </authorList>
    </citation>
    <scope>NUCLEOTIDE SEQUENCE [LARGE SCALE GENOMIC DNA]</scope>
</reference>
<dbReference type="EMBL" id="CAMXCT030001646">
    <property type="protein sequence ID" value="CAL4779198.1"/>
    <property type="molecule type" value="Genomic_DNA"/>
</dbReference>
<evidence type="ECO:0000313" key="5">
    <source>
        <dbReference type="Proteomes" id="UP001152797"/>
    </source>
</evidence>